<dbReference type="AlphaFoldDB" id="A0A6J6A3B0"/>
<dbReference type="PANTHER" id="PTHR46797">
    <property type="entry name" value="HTH-TYPE TRANSCRIPTIONAL REGULATOR"/>
    <property type="match status" value="1"/>
</dbReference>
<dbReference type="InterPro" id="IPR013096">
    <property type="entry name" value="Cupin_2"/>
</dbReference>
<dbReference type="EMBL" id="CAEZYF010000002">
    <property type="protein sequence ID" value="CAB4707215.1"/>
    <property type="molecule type" value="Genomic_DNA"/>
</dbReference>
<dbReference type="PROSITE" id="PS50943">
    <property type="entry name" value="HTH_CROC1"/>
    <property type="match status" value="1"/>
</dbReference>
<dbReference type="InterPro" id="IPR050807">
    <property type="entry name" value="TransReg_Diox_bact_type"/>
</dbReference>
<evidence type="ECO:0000313" key="7">
    <source>
        <dbReference type="EMBL" id="CAB4911110.1"/>
    </source>
</evidence>
<dbReference type="EMBL" id="CAESGF010000002">
    <property type="protein sequence ID" value="CAB4362642.1"/>
    <property type="molecule type" value="Genomic_DNA"/>
</dbReference>
<reference evidence="3" key="1">
    <citation type="submission" date="2020-05" db="EMBL/GenBank/DDBJ databases">
        <authorList>
            <person name="Chiriac C."/>
            <person name="Salcher M."/>
            <person name="Ghai R."/>
            <person name="Kavagutti S V."/>
        </authorList>
    </citation>
    <scope>NUCLEOTIDE SEQUENCE</scope>
</reference>
<dbReference type="InterPro" id="IPR014710">
    <property type="entry name" value="RmlC-like_jellyroll"/>
</dbReference>
<dbReference type="GO" id="GO:0003677">
    <property type="term" value="F:DNA binding"/>
    <property type="evidence" value="ECO:0007669"/>
    <property type="project" value="UniProtKB-KW"/>
</dbReference>
<evidence type="ECO:0000313" key="3">
    <source>
        <dbReference type="EMBL" id="CAB4362642.1"/>
    </source>
</evidence>
<dbReference type="SUPFAM" id="SSF47413">
    <property type="entry name" value="lambda repressor-like DNA-binding domains"/>
    <property type="match status" value="1"/>
</dbReference>
<dbReference type="GO" id="GO:0005829">
    <property type="term" value="C:cytosol"/>
    <property type="evidence" value="ECO:0007669"/>
    <property type="project" value="TreeGrafter"/>
</dbReference>
<evidence type="ECO:0000313" key="6">
    <source>
        <dbReference type="EMBL" id="CAB4851704.1"/>
    </source>
</evidence>
<dbReference type="Pfam" id="PF01381">
    <property type="entry name" value="HTH_3"/>
    <property type="match status" value="1"/>
</dbReference>
<accession>A0A6J6A3B0</accession>
<gene>
    <name evidence="4" type="ORF">UFOPK2656_00425</name>
    <name evidence="5" type="ORF">UFOPK3099_00447</name>
    <name evidence="6" type="ORF">UFOPK3267_01668</name>
    <name evidence="7" type="ORF">UFOPK3651_00193</name>
    <name evidence="8" type="ORF">UFOPK3931_01096</name>
    <name evidence="3" type="ORF">UFOPK4189_00422</name>
</gene>
<sequence>MAIRALHTAEQATSGDGQFDAETVIGGQLRELRKAKGMTLHEVATAAGISVSYLSQIERNVSRLPIGVLKKISDVLGVHMNWFFRSGAQGPADERDVVVRAGNRRKLSFTGLGITEELLSPNLSGPLELLISTIHPGADSEFYAHDGHEAGLVMNGVLDLWVGEQHFSLRAGDSFSFASTEPHRCANSGAKPVKVLWAITPPHY</sequence>
<dbReference type="InterPro" id="IPR010982">
    <property type="entry name" value="Lambda_DNA-bd_dom_sf"/>
</dbReference>
<keyword evidence="1" id="KW-0238">DNA-binding</keyword>
<dbReference type="InterPro" id="IPR011051">
    <property type="entry name" value="RmlC_Cupin_sf"/>
</dbReference>
<name>A0A6J6A3B0_9ZZZZ</name>
<feature type="domain" description="HTH cro/C1-type" evidence="2">
    <location>
        <begin position="29"/>
        <end position="83"/>
    </location>
</feature>
<dbReference type="EMBL" id="CAFBMT010000001">
    <property type="protein sequence ID" value="CAB4911110.1"/>
    <property type="molecule type" value="Genomic_DNA"/>
</dbReference>
<dbReference type="SUPFAM" id="SSF51182">
    <property type="entry name" value="RmlC-like cupins"/>
    <property type="match status" value="1"/>
</dbReference>
<dbReference type="EMBL" id="CAFAAV010000021">
    <property type="protein sequence ID" value="CAB4806497.1"/>
    <property type="molecule type" value="Genomic_DNA"/>
</dbReference>
<dbReference type="CDD" id="cd00093">
    <property type="entry name" value="HTH_XRE"/>
    <property type="match status" value="1"/>
</dbReference>
<evidence type="ECO:0000259" key="2">
    <source>
        <dbReference type="PROSITE" id="PS50943"/>
    </source>
</evidence>
<dbReference type="Gene3D" id="2.60.120.10">
    <property type="entry name" value="Jelly Rolls"/>
    <property type="match status" value="1"/>
</dbReference>
<dbReference type="PANTHER" id="PTHR46797:SF2">
    <property type="entry name" value="TRANSCRIPTIONAL REGULATOR"/>
    <property type="match status" value="1"/>
</dbReference>
<dbReference type="EMBL" id="CAFBOL010000021">
    <property type="protein sequence ID" value="CAB4985345.1"/>
    <property type="molecule type" value="Genomic_DNA"/>
</dbReference>
<dbReference type="InterPro" id="IPR001387">
    <property type="entry name" value="Cro/C1-type_HTH"/>
</dbReference>
<evidence type="ECO:0000313" key="5">
    <source>
        <dbReference type="EMBL" id="CAB4806497.1"/>
    </source>
</evidence>
<protein>
    <submittedName>
        <fullName evidence="3">Unannotated protein</fullName>
    </submittedName>
</protein>
<dbReference type="GO" id="GO:0003700">
    <property type="term" value="F:DNA-binding transcription factor activity"/>
    <property type="evidence" value="ECO:0007669"/>
    <property type="project" value="TreeGrafter"/>
</dbReference>
<evidence type="ECO:0000313" key="8">
    <source>
        <dbReference type="EMBL" id="CAB4985345.1"/>
    </source>
</evidence>
<dbReference type="Gene3D" id="1.10.260.40">
    <property type="entry name" value="lambda repressor-like DNA-binding domains"/>
    <property type="match status" value="1"/>
</dbReference>
<dbReference type="CDD" id="cd02209">
    <property type="entry name" value="cupin_XRE_C"/>
    <property type="match status" value="1"/>
</dbReference>
<organism evidence="3">
    <name type="scientific">freshwater metagenome</name>
    <dbReference type="NCBI Taxonomy" id="449393"/>
    <lineage>
        <taxon>unclassified sequences</taxon>
        <taxon>metagenomes</taxon>
        <taxon>ecological metagenomes</taxon>
    </lineage>
</organism>
<evidence type="ECO:0000256" key="1">
    <source>
        <dbReference type="ARBA" id="ARBA00023125"/>
    </source>
</evidence>
<dbReference type="EMBL" id="CAFBIY010000091">
    <property type="protein sequence ID" value="CAB4851704.1"/>
    <property type="molecule type" value="Genomic_DNA"/>
</dbReference>
<dbReference type="SMART" id="SM00530">
    <property type="entry name" value="HTH_XRE"/>
    <property type="match status" value="1"/>
</dbReference>
<dbReference type="Pfam" id="PF07883">
    <property type="entry name" value="Cupin_2"/>
    <property type="match status" value="1"/>
</dbReference>
<proteinExistence type="predicted"/>
<evidence type="ECO:0000313" key="4">
    <source>
        <dbReference type="EMBL" id="CAB4707215.1"/>
    </source>
</evidence>